<dbReference type="FunFam" id="1.20.58.100:FF:000002">
    <property type="entry name" value="L-aspartate oxidase"/>
    <property type="match status" value="1"/>
</dbReference>
<dbReference type="EMBL" id="BARU01042631">
    <property type="protein sequence ID" value="GAH86987.1"/>
    <property type="molecule type" value="Genomic_DNA"/>
</dbReference>
<keyword evidence="2" id="KW-0274">FAD</keyword>
<dbReference type="InterPro" id="IPR015939">
    <property type="entry name" value="Fum_Rdtase/Succ_DH_flav-like_C"/>
</dbReference>
<gene>
    <name evidence="4" type="ORF">S03H2_65473</name>
</gene>
<protein>
    <recommendedName>
        <fullName evidence="3">Fumarate reductase/succinate dehydrogenase flavoprotein-like C-terminal domain-containing protein</fullName>
    </recommendedName>
</protein>
<dbReference type="PANTHER" id="PTHR42716">
    <property type="entry name" value="L-ASPARTATE OXIDASE"/>
    <property type="match status" value="1"/>
</dbReference>
<dbReference type="InterPro" id="IPR005288">
    <property type="entry name" value="NadB"/>
</dbReference>
<proteinExistence type="predicted"/>
<accession>X1IZ67</accession>
<dbReference type="AlphaFoldDB" id="X1IZ67"/>
<dbReference type="InterPro" id="IPR037099">
    <property type="entry name" value="Fum_R/Succ_DH_flav-like_C_sf"/>
</dbReference>
<keyword evidence="2" id="KW-0285">Flavoprotein</keyword>
<dbReference type="GO" id="GO:0008734">
    <property type="term" value="F:L-aspartate oxidase activity"/>
    <property type="evidence" value="ECO:0007669"/>
    <property type="project" value="InterPro"/>
</dbReference>
<evidence type="ECO:0000313" key="4">
    <source>
        <dbReference type="EMBL" id="GAH86987.1"/>
    </source>
</evidence>
<dbReference type="Pfam" id="PF02910">
    <property type="entry name" value="Succ_DH_flav_C"/>
    <property type="match status" value="1"/>
</dbReference>
<evidence type="ECO:0000256" key="1">
    <source>
        <dbReference type="ARBA" id="ARBA00001974"/>
    </source>
</evidence>
<dbReference type="PANTHER" id="PTHR42716:SF2">
    <property type="entry name" value="L-ASPARTATE OXIDASE, CHLOROPLASTIC"/>
    <property type="match status" value="1"/>
</dbReference>
<evidence type="ECO:0000256" key="2">
    <source>
        <dbReference type="ARBA" id="ARBA00022827"/>
    </source>
</evidence>
<comment type="caution">
    <text evidence="4">The sequence shown here is derived from an EMBL/GenBank/DDBJ whole genome shotgun (WGS) entry which is preliminary data.</text>
</comment>
<dbReference type="Gene3D" id="1.20.58.100">
    <property type="entry name" value="Fumarate reductase/succinate dehydrogenase flavoprotein-like, C-terminal domain"/>
    <property type="match status" value="1"/>
</dbReference>
<evidence type="ECO:0000259" key="3">
    <source>
        <dbReference type="Pfam" id="PF02910"/>
    </source>
</evidence>
<name>X1IZ67_9ZZZZ</name>
<dbReference type="SUPFAM" id="SSF46977">
    <property type="entry name" value="Succinate dehydrogenase/fumarate reductase flavoprotein C-terminal domain"/>
    <property type="match status" value="1"/>
</dbReference>
<dbReference type="GO" id="GO:0034628">
    <property type="term" value="P:'de novo' NAD+ biosynthetic process from L-aspartate"/>
    <property type="evidence" value="ECO:0007669"/>
    <property type="project" value="TreeGrafter"/>
</dbReference>
<organism evidence="4">
    <name type="scientific">marine sediment metagenome</name>
    <dbReference type="NCBI Taxonomy" id="412755"/>
    <lineage>
        <taxon>unclassified sequences</taxon>
        <taxon>metagenomes</taxon>
        <taxon>ecological metagenomes</taxon>
    </lineage>
</organism>
<sequence>MWNYVGIVRTDKRLQRAKKRINMLLDEINQYYWDFKIEKNLVELRNLATVAKIIIVSAISRKESRGIHYNLDHPDKSEMSRATTIRRPW</sequence>
<reference evidence="4" key="1">
    <citation type="journal article" date="2014" name="Front. Microbiol.">
        <title>High frequency of phylogenetically diverse reductive dehalogenase-homologous genes in deep subseafloor sedimentary metagenomes.</title>
        <authorList>
            <person name="Kawai M."/>
            <person name="Futagami T."/>
            <person name="Toyoda A."/>
            <person name="Takaki Y."/>
            <person name="Nishi S."/>
            <person name="Hori S."/>
            <person name="Arai W."/>
            <person name="Tsubouchi T."/>
            <person name="Morono Y."/>
            <person name="Uchiyama I."/>
            <person name="Ito T."/>
            <person name="Fujiyama A."/>
            <person name="Inagaki F."/>
            <person name="Takami H."/>
        </authorList>
    </citation>
    <scope>NUCLEOTIDE SEQUENCE</scope>
    <source>
        <strain evidence="4">Expedition CK06-06</strain>
    </source>
</reference>
<feature type="domain" description="Fumarate reductase/succinate dehydrogenase flavoprotein-like C-terminal" evidence="3">
    <location>
        <begin position="1"/>
        <end position="78"/>
    </location>
</feature>
<comment type="cofactor">
    <cofactor evidence="1">
        <name>FAD</name>
        <dbReference type="ChEBI" id="CHEBI:57692"/>
    </cofactor>
</comment>